<dbReference type="PANTHER" id="PTHR39434:SF1">
    <property type="entry name" value="VOC DOMAIN-CONTAINING PROTEIN"/>
    <property type="match status" value="1"/>
</dbReference>
<dbReference type="PROSITE" id="PS51819">
    <property type="entry name" value="VOC"/>
    <property type="match status" value="1"/>
</dbReference>
<dbReference type="InterPro" id="IPR029068">
    <property type="entry name" value="Glyas_Bleomycin-R_OHBP_Dase"/>
</dbReference>
<evidence type="ECO:0000313" key="2">
    <source>
        <dbReference type="Proteomes" id="UP000070119"/>
    </source>
</evidence>
<name>A0A105C7S2_9BURK</name>
<gene>
    <name evidence="1" type="ORF">WK57_15140</name>
</gene>
<sequence>MPATPAGALRPFHLAFPVSSLADARAFYGGLLGCPEGRSSDHWVDFDFFGHQLVAHLAPHETGAGGASAVNPVDGDDVPVRHFGVVLAMDEWHALADKLKAAHTRFVIEPHIRFKGEVGEQATMFFLDPCGNALEFKAFADIGQLFAK</sequence>
<dbReference type="Pfam" id="PF00903">
    <property type="entry name" value="Glyoxalase"/>
    <property type="match status" value="1"/>
</dbReference>
<reference evidence="1 2" key="1">
    <citation type="submission" date="2015-11" db="EMBL/GenBank/DDBJ databases">
        <authorList>
            <person name="Sahl J."/>
            <person name="Wagner D."/>
            <person name="Keim P."/>
        </authorList>
    </citation>
    <scope>NUCLEOTIDE SEQUENCE [LARGE SCALE GENOMIC DNA]</scope>
    <source>
        <strain evidence="1 2">MSMB1157</strain>
    </source>
</reference>
<dbReference type="Gene3D" id="3.10.180.10">
    <property type="entry name" value="2,3-Dihydroxybiphenyl 1,2-Dioxygenase, domain 1"/>
    <property type="match status" value="1"/>
</dbReference>
<accession>A0A105C7S2</accession>
<dbReference type="RefSeq" id="WP_059551741.1">
    <property type="nucleotide sequence ID" value="NZ_CM003771.1"/>
</dbReference>
<dbReference type="SUPFAM" id="SSF54593">
    <property type="entry name" value="Glyoxalase/Bleomycin resistance protein/Dihydroxybiphenyl dioxygenase"/>
    <property type="match status" value="1"/>
</dbReference>
<comment type="caution">
    <text evidence="1">The sequence shown here is derived from an EMBL/GenBank/DDBJ whole genome shotgun (WGS) entry which is preliminary data.</text>
</comment>
<evidence type="ECO:0000313" key="1">
    <source>
        <dbReference type="EMBL" id="KWZ61781.1"/>
    </source>
</evidence>
<dbReference type="PANTHER" id="PTHR39434">
    <property type="match status" value="1"/>
</dbReference>
<dbReference type="EMBL" id="LNJU01000001">
    <property type="protein sequence ID" value="KWZ61781.1"/>
    <property type="molecule type" value="Genomic_DNA"/>
</dbReference>
<dbReference type="InterPro" id="IPR004360">
    <property type="entry name" value="Glyas_Fos-R_dOase_dom"/>
</dbReference>
<protein>
    <submittedName>
        <fullName evidence="1">Glyoxalase</fullName>
    </submittedName>
</protein>
<dbReference type="Proteomes" id="UP000070119">
    <property type="component" value="Chromosome 1"/>
</dbReference>
<proteinExistence type="predicted"/>
<dbReference type="InterPro" id="IPR037523">
    <property type="entry name" value="VOC_core"/>
</dbReference>
<dbReference type="CDD" id="cd08357">
    <property type="entry name" value="VOC_like"/>
    <property type="match status" value="1"/>
</dbReference>
<organism evidence="1 2">
    <name type="scientific">Burkholderia ubonensis</name>
    <dbReference type="NCBI Taxonomy" id="101571"/>
    <lineage>
        <taxon>Bacteria</taxon>
        <taxon>Pseudomonadati</taxon>
        <taxon>Pseudomonadota</taxon>
        <taxon>Betaproteobacteria</taxon>
        <taxon>Burkholderiales</taxon>
        <taxon>Burkholderiaceae</taxon>
        <taxon>Burkholderia</taxon>
        <taxon>Burkholderia cepacia complex</taxon>
    </lineage>
</organism>
<dbReference type="AlphaFoldDB" id="A0A105C7S2"/>